<dbReference type="InterPro" id="IPR050228">
    <property type="entry name" value="Carboxylesterase_BioH"/>
</dbReference>
<dbReference type="PANTHER" id="PTHR43194:SF2">
    <property type="entry name" value="PEROXISOMAL MEMBRANE PROTEIN LPX1"/>
    <property type="match status" value="1"/>
</dbReference>
<dbReference type="GO" id="GO:0016787">
    <property type="term" value="F:hydrolase activity"/>
    <property type="evidence" value="ECO:0007669"/>
    <property type="project" value="UniProtKB-KW"/>
</dbReference>
<dbReference type="PANTHER" id="PTHR43194">
    <property type="entry name" value="HYDROLASE ALPHA/BETA FOLD FAMILY"/>
    <property type="match status" value="1"/>
</dbReference>
<dbReference type="Gene3D" id="3.40.50.1820">
    <property type="entry name" value="alpha/beta hydrolase"/>
    <property type="match status" value="1"/>
</dbReference>
<name>A0A849SR32_UNCEI</name>
<evidence type="ECO:0000313" key="2">
    <source>
        <dbReference type="EMBL" id="NOT33860.1"/>
    </source>
</evidence>
<dbReference type="EMBL" id="JABFRW010000075">
    <property type="protein sequence ID" value="NOT33860.1"/>
    <property type="molecule type" value="Genomic_DNA"/>
</dbReference>
<dbReference type="Proteomes" id="UP000580839">
    <property type="component" value="Unassembled WGS sequence"/>
</dbReference>
<dbReference type="SUPFAM" id="SSF53474">
    <property type="entry name" value="alpha/beta-Hydrolases"/>
    <property type="match status" value="1"/>
</dbReference>
<reference evidence="2 3" key="1">
    <citation type="submission" date="2020-04" db="EMBL/GenBank/DDBJ databases">
        <title>Metagenomic profiling of ammonia- and methane-oxidizing microorganisms in a Dutch drinking water treatment plant.</title>
        <authorList>
            <person name="Poghosyan L."/>
            <person name="Leucker S."/>
        </authorList>
    </citation>
    <scope>NUCLEOTIDE SEQUENCE [LARGE SCALE GENOMIC DNA]</scope>
    <source>
        <strain evidence="2">S-RSF-IL-03</strain>
    </source>
</reference>
<evidence type="ECO:0000313" key="3">
    <source>
        <dbReference type="Proteomes" id="UP000580839"/>
    </source>
</evidence>
<dbReference type="PRINTS" id="PR00111">
    <property type="entry name" value="ABHYDROLASE"/>
</dbReference>
<dbReference type="Pfam" id="PF12697">
    <property type="entry name" value="Abhydrolase_6"/>
    <property type="match status" value="1"/>
</dbReference>
<keyword evidence="2" id="KW-0378">Hydrolase</keyword>
<gene>
    <name evidence="2" type="ORF">HOP12_06790</name>
</gene>
<sequence>MIRAPRFLTLLMLIGAVTGLALLRESTPTPNAHGTFGRGPRVVLVHGLGSSDADWLPTARALARRHQVTLVDLPGHGLSDMPHNFSLEEARVALDVALAEIGNEPVTLVGHSVGGLVCAAEALASPGRVRALVLIETALKPPMNEAARAGLLAALDSDYDGVIHAAYLDFGRDAEQGERLYREVRALDSTTVKRWIRLAMTSDISAQMTRLQPPMLAIFAPRTWGPDERWEDVAAIIGFDQVPQLEVERIRDAGHFVMLDQPQELAARIARFAAHPEGEPIAGR</sequence>
<organism evidence="2 3">
    <name type="scientific">Eiseniibacteriota bacterium</name>
    <dbReference type="NCBI Taxonomy" id="2212470"/>
    <lineage>
        <taxon>Bacteria</taxon>
        <taxon>Candidatus Eiseniibacteriota</taxon>
    </lineage>
</organism>
<evidence type="ECO:0000259" key="1">
    <source>
        <dbReference type="Pfam" id="PF12697"/>
    </source>
</evidence>
<dbReference type="AlphaFoldDB" id="A0A849SR32"/>
<dbReference type="InterPro" id="IPR000073">
    <property type="entry name" value="AB_hydrolase_1"/>
</dbReference>
<dbReference type="InterPro" id="IPR029058">
    <property type="entry name" value="AB_hydrolase_fold"/>
</dbReference>
<proteinExistence type="predicted"/>
<protein>
    <submittedName>
        <fullName evidence="2">Alpha/beta hydrolase</fullName>
    </submittedName>
</protein>
<comment type="caution">
    <text evidence="2">The sequence shown here is derived from an EMBL/GenBank/DDBJ whole genome shotgun (WGS) entry which is preliminary data.</text>
</comment>
<feature type="domain" description="AB hydrolase-1" evidence="1">
    <location>
        <begin position="42"/>
        <end position="267"/>
    </location>
</feature>
<accession>A0A849SR32</accession>